<dbReference type="RefSeq" id="WP_179491988.1">
    <property type="nucleotide sequence ID" value="NZ_JACCCW010000002.1"/>
</dbReference>
<keyword evidence="2" id="KW-0732">Signal</keyword>
<name>A0A7Y9TU26_9BACT</name>
<sequence>MTKQLMAAVAMVLIAGSVSVPAQTTTKTSKTQKRVVKHVESATEREIRELREQMQSQQAQINALKSQNAEKDAKLATAAADAQSANAAAATATATAQSVSSSVQANADAVSTLNSTVNDLKASNSGLAQTISDTKKDLTEKIESPLAIHYKGVTITPVAFFAAESVYRSRATASDIATPFNSTPFMNSGQAHVSEFNFSGRQSRLGGLFEGNAGTFKLAGYFEADFLSAGVTSNSNQSNSYTLRQRVIYGQAATQSGFTVSGGQMWSLVTETKKGTDNRTENLPMTVDPNYHVGFSWARQPAIRVQQKIGGLTAALSLEEAQIIYSATNANANFFLGNAGTGGGLYNATANYSDNIAPDIIVKFAYDTKHYGHYEVGGLTRFFRDRYYPNQTLATPSASGAQNDTKVGGGFLANARFPVTHFADIGIHTLGGTGVGRYGTSTLPDTTVHPDGTLAPIKAYQGLFSVELHPTKKLDIFGYAGGEYAQRTVYLSTVGTDAGKLVGYAPVSVATSGCNTETLPSVPTSGLGSIGTAGGAPYDPSASCGAATRAVLEGTAGFTYRVYSNPRFGRLQYQGVYSYLKREAWTGLSGAPNATNNMVFTGMRYYIP</sequence>
<dbReference type="Proteomes" id="UP000589520">
    <property type="component" value="Unassembled WGS sequence"/>
</dbReference>
<dbReference type="EMBL" id="JACCCW010000002">
    <property type="protein sequence ID" value="NYF80518.1"/>
    <property type="molecule type" value="Genomic_DNA"/>
</dbReference>
<evidence type="ECO:0000256" key="2">
    <source>
        <dbReference type="SAM" id="SignalP"/>
    </source>
</evidence>
<gene>
    <name evidence="3" type="ORF">HDF17_002838</name>
</gene>
<dbReference type="AlphaFoldDB" id="A0A7Y9TU26"/>
<comment type="caution">
    <text evidence="3">The sequence shown here is derived from an EMBL/GenBank/DDBJ whole genome shotgun (WGS) entry which is preliminary data.</text>
</comment>
<feature type="chain" id="PRO_5030984784" evidence="2">
    <location>
        <begin position="23"/>
        <end position="608"/>
    </location>
</feature>
<evidence type="ECO:0000256" key="1">
    <source>
        <dbReference type="SAM" id="Coils"/>
    </source>
</evidence>
<feature type="signal peptide" evidence="2">
    <location>
        <begin position="1"/>
        <end position="22"/>
    </location>
</feature>
<evidence type="ECO:0000313" key="4">
    <source>
        <dbReference type="Proteomes" id="UP000589520"/>
    </source>
</evidence>
<protein>
    <submittedName>
        <fullName evidence="3">Uncharacterized protein</fullName>
    </submittedName>
</protein>
<keyword evidence="1" id="KW-0175">Coiled coil</keyword>
<reference evidence="3 4" key="1">
    <citation type="submission" date="2020-07" db="EMBL/GenBank/DDBJ databases">
        <title>Genomic Encyclopedia of Type Strains, Phase IV (KMG-V): Genome sequencing to study the core and pangenomes of soil and plant-associated prokaryotes.</title>
        <authorList>
            <person name="Whitman W."/>
        </authorList>
    </citation>
    <scope>NUCLEOTIDE SEQUENCE [LARGE SCALE GENOMIC DNA]</scope>
    <source>
        <strain evidence="3 4">X4EP2</strain>
    </source>
</reference>
<proteinExistence type="predicted"/>
<accession>A0A7Y9TU26</accession>
<evidence type="ECO:0000313" key="3">
    <source>
        <dbReference type="EMBL" id="NYF80518.1"/>
    </source>
</evidence>
<feature type="coiled-coil region" evidence="1">
    <location>
        <begin position="40"/>
        <end position="74"/>
    </location>
</feature>
<keyword evidence="4" id="KW-1185">Reference proteome</keyword>
<organism evidence="3 4">
    <name type="scientific">Granulicella arctica</name>
    <dbReference type="NCBI Taxonomy" id="940613"/>
    <lineage>
        <taxon>Bacteria</taxon>
        <taxon>Pseudomonadati</taxon>
        <taxon>Acidobacteriota</taxon>
        <taxon>Terriglobia</taxon>
        <taxon>Terriglobales</taxon>
        <taxon>Acidobacteriaceae</taxon>
        <taxon>Granulicella</taxon>
    </lineage>
</organism>